<dbReference type="EMBL" id="WAGD01000018">
    <property type="protein sequence ID" value="KAB0882494.1"/>
    <property type="molecule type" value="Genomic_DNA"/>
</dbReference>
<keyword evidence="7 8" id="KW-0472">Membrane</keyword>
<dbReference type="InterPro" id="IPR000021">
    <property type="entry name" value="Hok/gef_toxin"/>
</dbReference>
<keyword evidence="12" id="KW-1185">Reference proteome</keyword>
<protein>
    <submittedName>
        <fullName evidence="9 10">type I Toxin-antitoxin system Hok family toxin</fullName>
    </submittedName>
</protein>
<evidence type="ECO:0000256" key="3">
    <source>
        <dbReference type="ARBA" id="ARBA00022519"/>
    </source>
</evidence>
<sequence>MKPLKYLFACFVVFCVTILIFALINHGTLCELTIKHGNKEVAARLACSDR</sequence>
<keyword evidence="6 8" id="KW-1133">Transmembrane helix</keyword>
<evidence type="ECO:0000256" key="5">
    <source>
        <dbReference type="ARBA" id="ARBA00022692"/>
    </source>
</evidence>
<feature type="transmembrane region" description="Helical" evidence="8">
    <location>
        <begin position="6"/>
        <end position="25"/>
    </location>
</feature>
<evidence type="ECO:0000256" key="7">
    <source>
        <dbReference type="ARBA" id="ARBA00023136"/>
    </source>
</evidence>
<evidence type="ECO:0000256" key="4">
    <source>
        <dbReference type="ARBA" id="ARBA00022649"/>
    </source>
</evidence>
<evidence type="ECO:0000313" key="10">
    <source>
        <dbReference type="EMBL" id="PUX17597.1"/>
    </source>
</evidence>
<dbReference type="GO" id="GO:0005886">
    <property type="term" value="C:plasma membrane"/>
    <property type="evidence" value="ECO:0007669"/>
    <property type="project" value="UniProtKB-SubCell"/>
</dbReference>
<name>A0A2T7AYC5_9ENTR</name>
<evidence type="ECO:0000256" key="1">
    <source>
        <dbReference type="ARBA" id="ARBA00004377"/>
    </source>
</evidence>
<dbReference type="OrthoDB" id="5880683at2"/>
<comment type="subcellular location">
    <subcellularLocation>
        <location evidence="1 8">Cell inner membrane</location>
        <topology evidence="1 8">Single-pass membrane protein</topology>
    </subcellularLocation>
</comment>
<evidence type="ECO:0000313" key="11">
    <source>
        <dbReference type="Proteomes" id="UP000244378"/>
    </source>
</evidence>
<evidence type="ECO:0000313" key="9">
    <source>
        <dbReference type="EMBL" id="KAB0882494.1"/>
    </source>
</evidence>
<gene>
    <name evidence="10" type="ORF">AUN14_02705</name>
    <name evidence="9" type="ORF">FZI19_07830</name>
</gene>
<dbReference type="PRINTS" id="PR00281">
    <property type="entry name" value="HOKGEFTOXIC"/>
</dbReference>
<evidence type="ECO:0000256" key="2">
    <source>
        <dbReference type="ARBA" id="ARBA00022475"/>
    </source>
</evidence>
<evidence type="ECO:0000313" key="12">
    <source>
        <dbReference type="Proteomes" id="UP000469927"/>
    </source>
</evidence>
<organism evidence="10 11">
    <name type="scientific">Cronobacter muytjensii</name>
    <dbReference type="NCBI Taxonomy" id="413501"/>
    <lineage>
        <taxon>Bacteria</taxon>
        <taxon>Pseudomonadati</taxon>
        <taxon>Pseudomonadota</taxon>
        <taxon>Gammaproteobacteria</taxon>
        <taxon>Enterobacterales</taxon>
        <taxon>Enterobacteriaceae</taxon>
        <taxon>Cronobacter</taxon>
    </lineage>
</organism>
<dbReference type="Pfam" id="PF01848">
    <property type="entry name" value="HOK_GEF"/>
    <property type="match status" value="1"/>
</dbReference>
<keyword evidence="4" id="KW-1277">Toxin-antitoxin system</keyword>
<accession>A0A2T7AYC5</accession>
<reference evidence="10 11" key="1">
    <citation type="submission" date="2016-12" db="EMBL/GenBank/DDBJ databases">
        <title>Analysis of the Molecular Diversity Among Cronobacter Species Isolated from Filth Flies Using a Pan Genomic DNA Microarray.</title>
        <authorList>
            <person name="Pava-Ripoll M."/>
            <person name="Tall B."/>
            <person name="Farber J."/>
            <person name="Fanning S."/>
            <person name="Lehner A."/>
            <person name="Stephan R."/>
            <person name="Pagotto F."/>
            <person name="Iverson C."/>
            <person name="Ziobro G."/>
            <person name="Miller A."/>
            <person name="Pearson R."/>
            <person name="Yan Q."/>
            <person name="Kim M."/>
            <person name="Jeong S."/>
            <person name="Park J."/>
            <person name="Jun S."/>
            <person name="Choi H."/>
            <person name="Chung T."/>
            <person name="Yoo Y."/>
            <person name="Park E."/>
            <person name="Hwang S."/>
            <person name="Lee B."/>
            <person name="Sathyamoorthy V."/>
            <person name="Carter L."/>
            <person name="Mammel M."/>
            <person name="Jackson S."/>
            <person name="Kothary M."/>
            <person name="Patel I."/>
            <person name="Grim C."/>
            <person name="Gopinath G."/>
            <person name="Gangiredla J."/>
            <person name="Chase H."/>
        </authorList>
    </citation>
    <scope>NUCLEOTIDE SEQUENCE [LARGE SCALE GENOMIC DNA]</scope>
    <source>
        <strain evidence="10 11">MOD1-Md1s</strain>
    </source>
</reference>
<dbReference type="GeneID" id="92211573"/>
<proteinExistence type="inferred from homology"/>
<dbReference type="EMBL" id="MSAE01000003">
    <property type="protein sequence ID" value="PUX17597.1"/>
    <property type="molecule type" value="Genomic_DNA"/>
</dbReference>
<keyword evidence="2" id="KW-1003">Cell membrane</keyword>
<keyword evidence="5 8" id="KW-0812">Transmembrane</keyword>
<comment type="similarity">
    <text evidence="8">Belongs to the hok/gef family.</text>
</comment>
<evidence type="ECO:0000256" key="6">
    <source>
        <dbReference type="ARBA" id="ARBA00022989"/>
    </source>
</evidence>
<dbReference type="RefSeq" id="WP_032966408.1">
    <property type="nucleotide sequence ID" value="NZ_CP187979.1"/>
</dbReference>
<reference evidence="9 12" key="2">
    <citation type="submission" date="2019-08" db="EMBL/GenBank/DDBJ databases">
        <title>Prevalence, distribution, and phylogeny of type two toxin-antitoxin genes possessed by Cronobacter species where C. sakazakii homologs follow sequence type lineages.</title>
        <authorList>
            <person name="Finkelstein S."/>
            <person name="Negrete F."/>
            <person name="Jang H."/>
            <person name="Gopinath G.R."/>
            <person name="Tall B.D."/>
        </authorList>
    </citation>
    <scope>NUCLEOTIDE SEQUENCE [LARGE SCALE GENOMIC DNA]</scope>
    <source>
        <strain evidence="9 12">MOD1_GK1257</strain>
    </source>
</reference>
<keyword evidence="3" id="KW-0997">Cell inner membrane</keyword>
<dbReference type="AlphaFoldDB" id="A0A2T7AYC5"/>
<evidence type="ECO:0000256" key="8">
    <source>
        <dbReference type="RuleBase" id="RU221113"/>
    </source>
</evidence>
<dbReference type="Proteomes" id="UP000469927">
    <property type="component" value="Unassembled WGS sequence"/>
</dbReference>
<dbReference type="Proteomes" id="UP000244378">
    <property type="component" value="Unassembled WGS sequence"/>
</dbReference>
<comment type="caution">
    <text evidence="10">The sequence shown here is derived from an EMBL/GenBank/DDBJ whole genome shotgun (WGS) entry which is preliminary data.</text>
</comment>